<dbReference type="InterPro" id="IPR050121">
    <property type="entry name" value="Cytochrome_P450_monoxygenase"/>
</dbReference>
<keyword evidence="5" id="KW-0503">Monooxygenase</keyword>
<gene>
    <name evidence="8" type="ORF">J3D65DRAFT_25003</name>
</gene>
<evidence type="ECO:0000256" key="4">
    <source>
        <dbReference type="ARBA" id="ARBA00023004"/>
    </source>
</evidence>
<dbReference type="PRINTS" id="PR00465">
    <property type="entry name" value="EP450IV"/>
</dbReference>
<organism evidence="8 9">
    <name type="scientific">Phyllosticta citribraziliensis</name>
    <dbReference type="NCBI Taxonomy" id="989973"/>
    <lineage>
        <taxon>Eukaryota</taxon>
        <taxon>Fungi</taxon>
        <taxon>Dikarya</taxon>
        <taxon>Ascomycota</taxon>
        <taxon>Pezizomycotina</taxon>
        <taxon>Dothideomycetes</taxon>
        <taxon>Dothideomycetes incertae sedis</taxon>
        <taxon>Botryosphaeriales</taxon>
        <taxon>Phyllostictaceae</taxon>
        <taxon>Phyllosticta</taxon>
    </lineage>
</organism>
<name>A0ABR1M9K5_9PEZI</name>
<evidence type="ECO:0000313" key="9">
    <source>
        <dbReference type="Proteomes" id="UP001360953"/>
    </source>
</evidence>
<dbReference type="InterPro" id="IPR017972">
    <property type="entry name" value="Cyt_P450_CS"/>
</dbReference>
<proteinExistence type="inferred from homology"/>
<evidence type="ECO:0000256" key="5">
    <source>
        <dbReference type="RuleBase" id="RU000461"/>
    </source>
</evidence>
<dbReference type="PROSITE" id="PS00086">
    <property type="entry name" value="CYTOCHROME_P450"/>
    <property type="match status" value="1"/>
</dbReference>
<dbReference type="Proteomes" id="UP001360953">
    <property type="component" value="Unassembled WGS sequence"/>
</dbReference>
<dbReference type="Gene3D" id="1.10.630.10">
    <property type="entry name" value="Cytochrome P450"/>
    <property type="match status" value="1"/>
</dbReference>
<feature type="signal peptide" evidence="7">
    <location>
        <begin position="1"/>
        <end position="22"/>
    </location>
</feature>
<keyword evidence="5" id="KW-0349">Heme</keyword>
<keyword evidence="9" id="KW-1185">Reference proteome</keyword>
<dbReference type="RefSeq" id="XP_066659793.1">
    <property type="nucleotide sequence ID" value="XM_066794792.1"/>
</dbReference>
<dbReference type="GeneID" id="92027698"/>
<evidence type="ECO:0000256" key="1">
    <source>
        <dbReference type="ARBA" id="ARBA00001971"/>
    </source>
</evidence>
<feature type="region of interest" description="Disordered" evidence="6">
    <location>
        <begin position="301"/>
        <end position="328"/>
    </location>
</feature>
<evidence type="ECO:0000313" key="8">
    <source>
        <dbReference type="EMBL" id="KAK7544558.1"/>
    </source>
</evidence>
<dbReference type="PANTHER" id="PTHR24305">
    <property type="entry name" value="CYTOCHROME P450"/>
    <property type="match status" value="1"/>
</dbReference>
<dbReference type="EMBL" id="JBBPEH010000001">
    <property type="protein sequence ID" value="KAK7544558.1"/>
    <property type="molecule type" value="Genomic_DNA"/>
</dbReference>
<comment type="similarity">
    <text evidence="2 5">Belongs to the cytochrome P450 family.</text>
</comment>
<dbReference type="InterPro" id="IPR036396">
    <property type="entry name" value="Cyt_P450_sf"/>
</dbReference>
<keyword evidence="4 5" id="KW-0408">Iron</keyword>
<evidence type="ECO:0000256" key="3">
    <source>
        <dbReference type="ARBA" id="ARBA00022723"/>
    </source>
</evidence>
<feature type="chain" id="PRO_5045790419" evidence="7">
    <location>
        <begin position="23"/>
        <end position="583"/>
    </location>
</feature>
<sequence length="583" mass="64460">MLPPTLLLLPPLLILLRRLLSPATDRKPLDAIPAAHPLAPYTALWITYVRWRGREIATIHAAHARLGAVVRLAPMEVSVNCVEGGLKEVYAGGRYGKSEWYSFFSNYSNVPPMFAIVDSRPHSARKRLLSGIYSKSSVQASATLRHAVSQIVYQRLLPQLSAWSASKAHVDMYSLLSALTMDIVTAYIFSLPLATNFLQDQGARDAFLHWYNCRRSFTVYHQEMPRLTTWLERLGVRLVPRWVDEANANIEAMVWDLCERARKWVEGVTATEGAAELEKRRTEGEWPVVYDGLVRALVKEQEKTGNSKQKERDAMLEKGEASEPQDDAMKHEVASELLDHLAAGFDTSSITLTYLAHELSQRPLLQARLRAELRQLSPPMTPASAPSLPSPKALDAAPLLHAVVMETLRLHAAIPGPQPRVTPPGGASLGPYANLPAGVRVASQAWSLHRNADVFPQPEQWLPERWLDADGNLLTADGTKGGDGDGDGFRHMMRWFWAFGSGGRMCIGSHLAVYQIKYIVAAIYSNYETRVVDDAGMEQQDTYTAPPKSERPLIVTLERAGIKGERTNGCHGQQAVGGKGGVA</sequence>
<dbReference type="CDD" id="cd11059">
    <property type="entry name" value="CYP_fungal"/>
    <property type="match status" value="1"/>
</dbReference>
<evidence type="ECO:0000256" key="6">
    <source>
        <dbReference type="SAM" id="MobiDB-lite"/>
    </source>
</evidence>
<keyword evidence="3 5" id="KW-0479">Metal-binding</keyword>
<dbReference type="InterPro" id="IPR001128">
    <property type="entry name" value="Cyt_P450"/>
</dbReference>
<dbReference type="SUPFAM" id="SSF48264">
    <property type="entry name" value="Cytochrome P450"/>
    <property type="match status" value="1"/>
</dbReference>
<dbReference type="PRINTS" id="PR00385">
    <property type="entry name" value="P450"/>
</dbReference>
<dbReference type="PANTHER" id="PTHR24305:SF166">
    <property type="entry name" value="CYTOCHROME P450 12A4, MITOCHONDRIAL-RELATED"/>
    <property type="match status" value="1"/>
</dbReference>
<evidence type="ECO:0000256" key="2">
    <source>
        <dbReference type="ARBA" id="ARBA00010617"/>
    </source>
</evidence>
<keyword evidence="7" id="KW-0732">Signal</keyword>
<keyword evidence="5" id="KW-0560">Oxidoreductase</keyword>
<dbReference type="Pfam" id="PF00067">
    <property type="entry name" value="p450"/>
    <property type="match status" value="1"/>
</dbReference>
<dbReference type="InterPro" id="IPR002403">
    <property type="entry name" value="Cyt_P450_E_grp-IV"/>
</dbReference>
<accession>A0ABR1M9K5</accession>
<comment type="cofactor">
    <cofactor evidence="1">
        <name>heme</name>
        <dbReference type="ChEBI" id="CHEBI:30413"/>
    </cofactor>
</comment>
<evidence type="ECO:0000256" key="7">
    <source>
        <dbReference type="SAM" id="SignalP"/>
    </source>
</evidence>
<protein>
    <submittedName>
        <fullName evidence="8">Cytochrome P450 monooxygenase-like protein</fullName>
    </submittedName>
</protein>
<comment type="caution">
    <text evidence="8">The sequence shown here is derived from an EMBL/GenBank/DDBJ whole genome shotgun (WGS) entry which is preliminary data.</text>
</comment>
<reference evidence="8 9" key="1">
    <citation type="submission" date="2024-04" db="EMBL/GenBank/DDBJ databases">
        <title>Phyllosticta paracitricarpa is synonymous to the EU quarantine fungus P. citricarpa based on phylogenomic analyses.</title>
        <authorList>
            <consortium name="Lawrence Berkeley National Laboratory"/>
            <person name="Van ingen-buijs V.A."/>
            <person name="Van westerhoven A.C."/>
            <person name="Haridas S."/>
            <person name="Skiadas P."/>
            <person name="Martin F."/>
            <person name="Groenewald J.Z."/>
            <person name="Crous P.W."/>
            <person name="Seidl M.F."/>
        </authorList>
    </citation>
    <scope>NUCLEOTIDE SEQUENCE [LARGE SCALE GENOMIC DNA]</scope>
    <source>
        <strain evidence="8 9">CPC 17464</strain>
    </source>
</reference>